<evidence type="ECO:0000313" key="2">
    <source>
        <dbReference type="Proteomes" id="UP000658225"/>
    </source>
</evidence>
<organism evidence="1 2">
    <name type="scientific">Sporosarcina limicola</name>
    <dbReference type="NCBI Taxonomy" id="34101"/>
    <lineage>
        <taxon>Bacteria</taxon>
        <taxon>Bacillati</taxon>
        <taxon>Bacillota</taxon>
        <taxon>Bacilli</taxon>
        <taxon>Bacillales</taxon>
        <taxon>Caryophanaceae</taxon>
        <taxon>Sporosarcina</taxon>
    </lineage>
</organism>
<accession>A0A927R846</accession>
<gene>
    <name evidence="1" type="ORF">H4683_003759</name>
</gene>
<name>A0A927R846_9BACL</name>
<dbReference type="RefSeq" id="WP_225942209.1">
    <property type="nucleotide sequence ID" value="NZ_JADBEL010000031.1"/>
</dbReference>
<keyword evidence="2" id="KW-1185">Reference proteome</keyword>
<dbReference type="EMBL" id="JADBEL010000031">
    <property type="protein sequence ID" value="MBE1556634.1"/>
    <property type="molecule type" value="Genomic_DNA"/>
</dbReference>
<dbReference type="AlphaFoldDB" id="A0A927R846"/>
<dbReference type="GO" id="GO:0030420">
    <property type="term" value="P:establishment of competence for transformation"/>
    <property type="evidence" value="ECO:0007669"/>
    <property type="project" value="InterPro"/>
</dbReference>
<dbReference type="Pfam" id="PF06338">
    <property type="entry name" value="ComK"/>
    <property type="match status" value="1"/>
</dbReference>
<dbReference type="InterPro" id="IPR010461">
    <property type="entry name" value="ComK"/>
</dbReference>
<evidence type="ECO:0000313" key="1">
    <source>
        <dbReference type="EMBL" id="MBE1556634.1"/>
    </source>
</evidence>
<sequence>MGRGGIFILIHTDAYWIDLRALAIKFFFTNGFKSKIYTTHGIYYSELDPRDLLNSACLIYFSTKKGRIQAATILLEYSKKTPFLISPYEFGVFPTASSKNLDCVWIFNQPFSIYEVAKGISIVTFIDGTSIKVNASKNIILKQRQRLYTLMSVSRDMVKQRDIHLERKHRISEKL</sequence>
<reference evidence="1" key="1">
    <citation type="submission" date="2020-10" db="EMBL/GenBank/DDBJ databases">
        <title>Genomic Encyclopedia of Type Strains, Phase IV (KMG-IV): sequencing the most valuable type-strain genomes for metagenomic binning, comparative biology and taxonomic classification.</title>
        <authorList>
            <person name="Goeker M."/>
        </authorList>
    </citation>
    <scope>NUCLEOTIDE SEQUENCE</scope>
    <source>
        <strain evidence="1">DSM 13886</strain>
    </source>
</reference>
<protein>
    <submittedName>
        <fullName evidence="1">Competence protein ComK</fullName>
    </submittedName>
</protein>
<comment type="caution">
    <text evidence="1">The sequence shown here is derived from an EMBL/GenBank/DDBJ whole genome shotgun (WGS) entry which is preliminary data.</text>
</comment>
<proteinExistence type="predicted"/>
<dbReference type="Proteomes" id="UP000658225">
    <property type="component" value="Unassembled WGS sequence"/>
</dbReference>